<evidence type="ECO:0000256" key="13">
    <source>
        <dbReference type="ARBA" id="ARBA00023026"/>
    </source>
</evidence>
<keyword evidence="14 17" id="KW-0472">Membrane</keyword>
<evidence type="ECO:0000256" key="8">
    <source>
        <dbReference type="ARBA" id="ARBA00022741"/>
    </source>
</evidence>
<keyword evidence="6" id="KW-0808">Transferase</keyword>
<dbReference type="Gene3D" id="6.10.340.10">
    <property type="match status" value="1"/>
</dbReference>
<accession>A0A078M150</accession>
<dbReference type="SUPFAM" id="SSF55874">
    <property type="entry name" value="ATPase domain of HSP90 chaperone/DNA topoisomerase II/histidine kinase"/>
    <property type="match status" value="1"/>
</dbReference>
<dbReference type="FunFam" id="1.10.287.130:FF:000001">
    <property type="entry name" value="Two-component sensor histidine kinase"/>
    <property type="match status" value="1"/>
</dbReference>
<evidence type="ECO:0000256" key="6">
    <source>
        <dbReference type="ARBA" id="ARBA00022679"/>
    </source>
</evidence>
<evidence type="ECO:0000256" key="16">
    <source>
        <dbReference type="ARBA" id="ARBA00040841"/>
    </source>
</evidence>
<evidence type="ECO:0000256" key="9">
    <source>
        <dbReference type="ARBA" id="ARBA00022777"/>
    </source>
</evidence>
<dbReference type="CDD" id="cd06225">
    <property type="entry name" value="HAMP"/>
    <property type="match status" value="1"/>
</dbReference>
<dbReference type="InterPro" id="IPR005467">
    <property type="entry name" value="His_kinase_dom"/>
</dbReference>
<dbReference type="InterPro" id="IPR003660">
    <property type="entry name" value="HAMP_dom"/>
</dbReference>
<dbReference type="SMART" id="SM00387">
    <property type="entry name" value="HATPase_c"/>
    <property type="match status" value="1"/>
</dbReference>
<comment type="function">
    <text evidence="15">Member of the two-component regulatory system HssS/HssR involved in intracellular heme homeostasis and tempering of staphylococcal virulence. HssS functions as a heme sensor histidine kinase which is autophosphorylated at a histidine residue and transfers its phosphate group to an aspartate residue of HssR. HssR/HssS activates the expression of hrtAB, an efflux pump, in response to extracellular heme, hemin, hemoglobin or blood.</text>
</comment>
<dbReference type="EMBL" id="LN483074">
    <property type="protein sequence ID" value="CEA01073.1"/>
    <property type="molecule type" value="Genomic_DNA"/>
</dbReference>
<dbReference type="AlphaFoldDB" id="A0A078M150"/>
<gene>
    <name evidence="20" type="primary">hssS</name>
    <name evidence="20" type="ORF">BN1050_00780</name>
</gene>
<evidence type="ECO:0000256" key="10">
    <source>
        <dbReference type="ARBA" id="ARBA00022840"/>
    </source>
</evidence>
<dbReference type="PROSITE" id="PS50885">
    <property type="entry name" value="HAMP"/>
    <property type="match status" value="1"/>
</dbReference>
<dbReference type="InterPro" id="IPR003594">
    <property type="entry name" value="HATPase_dom"/>
</dbReference>
<reference evidence="20" key="1">
    <citation type="submission" date="2014-07" db="EMBL/GenBank/DDBJ databases">
        <authorList>
            <person name="Urmite Genomes Urmite Genomes"/>
        </authorList>
    </citation>
    <scope>NUCLEOTIDE SEQUENCE</scope>
    <source>
        <strain evidence="20">13S34_air</strain>
    </source>
</reference>
<evidence type="ECO:0000256" key="11">
    <source>
        <dbReference type="ARBA" id="ARBA00022989"/>
    </source>
</evidence>
<dbReference type="SUPFAM" id="SSF158472">
    <property type="entry name" value="HAMP domain-like"/>
    <property type="match status" value="1"/>
</dbReference>
<feature type="domain" description="Histidine kinase" evidence="18">
    <location>
        <begin position="246"/>
        <end position="458"/>
    </location>
</feature>
<evidence type="ECO:0000256" key="5">
    <source>
        <dbReference type="ARBA" id="ARBA00022553"/>
    </source>
</evidence>
<dbReference type="CDD" id="cd00075">
    <property type="entry name" value="HATPase"/>
    <property type="match status" value="1"/>
</dbReference>
<dbReference type="InterPro" id="IPR003661">
    <property type="entry name" value="HisK_dim/P_dom"/>
</dbReference>
<dbReference type="PANTHER" id="PTHR45528:SF11">
    <property type="entry name" value="HISTIDINE KINASE"/>
    <property type="match status" value="1"/>
</dbReference>
<dbReference type="PROSITE" id="PS50109">
    <property type="entry name" value="HIS_KIN"/>
    <property type="match status" value="1"/>
</dbReference>
<dbReference type="FunFam" id="3.30.565.10:FF:000006">
    <property type="entry name" value="Sensor histidine kinase WalK"/>
    <property type="match status" value="1"/>
</dbReference>
<dbReference type="PANTHER" id="PTHR45528">
    <property type="entry name" value="SENSOR HISTIDINE KINASE CPXA"/>
    <property type="match status" value="1"/>
</dbReference>
<evidence type="ECO:0000259" key="18">
    <source>
        <dbReference type="PROSITE" id="PS50109"/>
    </source>
</evidence>
<feature type="domain" description="HAMP" evidence="19">
    <location>
        <begin position="186"/>
        <end position="238"/>
    </location>
</feature>
<feature type="transmembrane region" description="Helical" evidence="17">
    <location>
        <begin position="6"/>
        <end position="27"/>
    </location>
</feature>
<evidence type="ECO:0000256" key="17">
    <source>
        <dbReference type="SAM" id="Phobius"/>
    </source>
</evidence>
<dbReference type="Pfam" id="PF00512">
    <property type="entry name" value="HisKA"/>
    <property type="match status" value="1"/>
</dbReference>
<keyword evidence="13" id="KW-0843">Virulence</keyword>
<sequence>MLKTLSSKFALTTLLLMLGSLLLGFFFTNTYYHQIIKAPNDAKNVEIAKTMVAYIEQEHVKNLDDFFTMLGETGYQLYVVKDDGTKTFYGGTFRDKALEASTVESVMSGTTYHGMRDFPRETFVMGFFANELVNTIGVPFTYEGEDYALFMRPNIKLLFSEVHRILGALMLAMFVLSLIGVIVLAQTIINPIKKLTLATRDIAHENFDAPLEIERVDEIGQLANSFKRMTDQLQENDEMRKEFISNVSHDFQSPLLNIQGYATLLAQPNLTEEERAEYGEIIEIETKRLSKLTKQLLVLTTLDSSTRKPKREVFDLSAQLKDTVRKYRWQIEEHHIDFSYTIAPVMFKGDAGLLQNIWDNIIANAIKYSEDGAYIELTLLETANDVIVTVQDTGIGMSEEALARIFERFYRADASRTKHGTGLGLPIVKQVVEKHEGTIDLTSKLGEGTTVKITLPKL</sequence>
<dbReference type="GO" id="GO:0005524">
    <property type="term" value="F:ATP binding"/>
    <property type="evidence" value="ECO:0007669"/>
    <property type="project" value="UniProtKB-KW"/>
</dbReference>
<evidence type="ECO:0000256" key="15">
    <source>
        <dbReference type="ARBA" id="ARBA00037219"/>
    </source>
</evidence>
<dbReference type="InterPro" id="IPR036890">
    <property type="entry name" value="HATPase_C_sf"/>
</dbReference>
<evidence type="ECO:0000256" key="4">
    <source>
        <dbReference type="ARBA" id="ARBA00022475"/>
    </source>
</evidence>
<keyword evidence="7 17" id="KW-0812">Transmembrane</keyword>
<dbReference type="Pfam" id="PF02518">
    <property type="entry name" value="HATPase_c"/>
    <property type="match status" value="1"/>
</dbReference>
<evidence type="ECO:0000256" key="2">
    <source>
        <dbReference type="ARBA" id="ARBA00004651"/>
    </source>
</evidence>
<keyword evidence="10" id="KW-0067">ATP-binding</keyword>
<evidence type="ECO:0000259" key="19">
    <source>
        <dbReference type="PROSITE" id="PS50885"/>
    </source>
</evidence>
<keyword evidence="11 17" id="KW-1133">Transmembrane helix</keyword>
<proteinExistence type="predicted"/>
<dbReference type="Pfam" id="PF00672">
    <property type="entry name" value="HAMP"/>
    <property type="match status" value="1"/>
</dbReference>
<dbReference type="InterPro" id="IPR004358">
    <property type="entry name" value="Sig_transdc_His_kin-like_C"/>
</dbReference>
<feature type="transmembrane region" description="Helical" evidence="17">
    <location>
        <begin position="162"/>
        <end position="185"/>
    </location>
</feature>
<dbReference type="InterPro" id="IPR036097">
    <property type="entry name" value="HisK_dim/P_sf"/>
</dbReference>
<dbReference type="SMART" id="SM00304">
    <property type="entry name" value="HAMP"/>
    <property type="match status" value="1"/>
</dbReference>
<keyword evidence="8" id="KW-0547">Nucleotide-binding</keyword>
<dbReference type="PATRIC" id="fig|1461583.4.peg.742"/>
<dbReference type="Gene3D" id="3.30.565.10">
    <property type="entry name" value="Histidine kinase-like ATPase, C-terminal domain"/>
    <property type="match status" value="1"/>
</dbReference>
<evidence type="ECO:0000256" key="7">
    <source>
        <dbReference type="ARBA" id="ARBA00022692"/>
    </source>
</evidence>
<evidence type="ECO:0000313" key="20">
    <source>
        <dbReference type="EMBL" id="CEA01073.1"/>
    </source>
</evidence>
<name>A0A078M150_9BACL</name>
<dbReference type="GO" id="GO:0000155">
    <property type="term" value="F:phosphorelay sensor kinase activity"/>
    <property type="evidence" value="ECO:0007669"/>
    <property type="project" value="InterPro"/>
</dbReference>
<dbReference type="InterPro" id="IPR050398">
    <property type="entry name" value="HssS/ArlS-like"/>
</dbReference>
<keyword evidence="5" id="KW-0597">Phosphoprotein</keyword>
<dbReference type="PRINTS" id="PR00344">
    <property type="entry name" value="BCTRLSENSOR"/>
</dbReference>
<dbReference type="EC" id="2.7.13.3" evidence="3"/>
<comment type="subcellular location">
    <subcellularLocation>
        <location evidence="2">Cell membrane</location>
        <topology evidence="2">Multi-pass membrane protein</topology>
    </subcellularLocation>
</comment>
<organism evidence="20">
    <name type="scientific">Metalysinibacillus saudimassiliensis</name>
    <dbReference type="NCBI Taxonomy" id="1461583"/>
    <lineage>
        <taxon>Bacteria</taxon>
        <taxon>Bacillati</taxon>
        <taxon>Bacillota</taxon>
        <taxon>Bacilli</taxon>
        <taxon>Bacillales</taxon>
        <taxon>Caryophanaceae</taxon>
        <taxon>Metalysinibacillus</taxon>
    </lineage>
</organism>
<evidence type="ECO:0000256" key="14">
    <source>
        <dbReference type="ARBA" id="ARBA00023136"/>
    </source>
</evidence>
<keyword evidence="4" id="KW-1003">Cell membrane</keyword>
<dbReference type="HOGENOM" id="CLU_000445_89_6_9"/>
<keyword evidence="12" id="KW-0902">Two-component regulatory system</keyword>
<dbReference type="SUPFAM" id="SSF47384">
    <property type="entry name" value="Homodimeric domain of signal transducing histidine kinase"/>
    <property type="match status" value="1"/>
</dbReference>
<dbReference type="Gene3D" id="1.10.287.130">
    <property type="match status" value="1"/>
</dbReference>
<dbReference type="CDD" id="cd00082">
    <property type="entry name" value="HisKA"/>
    <property type="match status" value="1"/>
</dbReference>
<keyword evidence="9" id="KW-0418">Kinase</keyword>
<comment type="catalytic activity">
    <reaction evidence="1">
        <text>ATP + protein L-histidine = ADP + protein N-phospho-L-histidine.</text>
        <dbReference type="EC" id="2.7.13.3"/>
    </reaction>
</comment>
<evidence type="ECO:0000256" key="1">
    <source>
        <dbReference type="ARBA" id="ARBA00000085"/>
    </source>
</evidence>
<protein>
    <recommendedName>
        <fullName evidence="16">Heme sensor protein HssS</fullName>
        <ecNumber evidence="3">2.7.13.3</ecNumber>
    </recommendedName>
</protein>
<dbReference type="SMART" id="SM00388">
    <property type="entry name" value="HisKA"/>
    <property type="match status" value="1"/>
</dbReference>
<evidence type="ECO:0000256" key="12">
    <source>
        <dbReference type="ARBA" id="ARBA00023012"/>
    </source>
</evidence>
<evidence type="ECO:0000256" key="3">
    <source>
        <dbReference type="ARBA" id="ARBA00012438"/>
    </source>
</evidence>
<dbReference type="GO" id="GO:0005886">
    <property type="term" value="C:plasma membrane"/>
    <property type="evidence" value="ECO:0007669"/>
    <property type="project" value="UniProtKB-SubCell"/>
</dbReference>